<evidence type="ECO:0000313" key="4">
    <source>
        <dbReference type="Proteomes" id="UP001293254"/>
    </source>
</evidence>
<accession>A0AAE2CRG4</accession>
<keyword evidence="4" id="KW-1185">Reference proteome</keyword>
<organism evidence="3 4">
    <name type="scientific">Sesamum alatum</name>
    <dbReference type="NCBI Taxonomy" id="300844"/>
    <lineage>
        <taxon>Eukaryota</taxon>
        <taxon>Viridiplantae</taxon>
        <taxon>Streptophyta</taxon>
        <taxon>Embryophyta</taxon>
        <taxon>Tracheophyta</taxon>
        <taxon>Spermatophyta</taxon>
        <taxon>Magnoliopsida</taxon>
        <taxon>eudicotyledons</taxon>
        <taxon>Gunneridae</taxon>
        <taxon>Pentapetalae</taxon>
        <taxon>asterids</taxon>
        <taxon>lamiids</taxon>
        <taxon>Lamiales</taxon>
        <taxon>Pedaliaceae</taxon>
        <taxon>Sesamum</taxon>
    </lineage>
</organism>
<evidence type="ECO:0000313" key="3">
    <source>
        <dbReference type="EMBL" id="KAK4431762.1"/>
    </source>
</evidence>
<comment type="caution">
    <text evidence="3">The sequence shown here is derived from an EMBL/GenBank/DDBJ whole genome shotgun (WGS) entry which is preliminary data.</text>
</comment>
<evidence type="ECO:0000256" key="1">
    <source>
        <dbReference type="SAM" id="MobiDB-lite"/>
    </source>
</evidence>
<name>A0AAE2CRG4_9LAMI</name>
<keyword evidence="2" id="KW-0732">Signal</keyword>
<evidence type="ECO:0000256" key="2">
    <source>
        <dbReference type="SAM" id="SignalP"/>
    </source>
</evidence>
<sequence>MIFFLVAQVVTVVGLRQCVSSNVSLPVEIQPGGELSPTRRGGIGNLESYSHLKVSPTITPPNKDENSPLLQFPSQETFLQSKPFKRGSGQGLRGWGQRIWY</sequence>
<dbReference type="Proteomes" id="UP001293254">
    <property type="component" value="Unassembled WGS sequence"/>
</dbReference>
<protein>
    <submittedName>
        <fullName evidence="3">Uncharacterized protein</fullName>
    </submittedName>
</protein>
<gene>
    <name evidence="3" type="ORF">Salat_0938300</name>
</gene>
<dbReference type="AlphaFoldDB" id="A0AAE2CRG4"/>
<feature type="chain" id="PRO_5042082900" evidence="2">
    <location>
        <begin position="22"/>
        <end position="101"/>
    </location>
</feature>
<reference evidence="3" key="2">
    <citation type="journal article" date="2024" name="Plant">
        <title>Genomic evolution and insights into agronomic trait innovations of Sesamum species.</title>
        <authorList>
            <person name="Miao H."/>
            <person name="Wang L."/>
            <person name="Qu L."/>
            <person name="Liu H."/>
            <person name="Sun Y."/>
            <person name="Le M."/>
            <person name="Wang Q."/>
            <person name="Wei S."/>
            <person name="Zheng Y."/>
            <person name="Lin W."/>
            <person name="Duan Y."/>
            <person name="Cao H."/>
            <person name="Xiong S."/>
            <person name="Wang X."/>
            <person name="Wei L."/>
            <person name="Li C."/>
            <person name="Ma Q."/>
            <person name="Ju M."/>
            <person name="Zhao R."/>
            <person name="Li G."/>
            <person name="Mu C."/>
            <person name="Tian Q."/>
            <person name="Mei H."/>
            <person name="Zhang T."/>
            <person name="Gao T."/>
            <person name="Zhang H."/>
        </authorList>
    </citation>
    <scope>NUCLEOTIDE SEQUENCE</scope>
    <source>
        <strain evidence="3">3651</strain>
    </source>
</reference>
<proteinExistence type="predicted"/>
<feature type="region of interest" description="Disordered" evidence="1">
    <location>
        <begin position="78"/>
        <end position="101"/>
    </location>
</feature>
<dbReference type="EMBL" id="JACGWO010000003">
    <property type="protein sequence ID" value="KAK4431762.1"/>
    <property type="molecule type" value="Genomic_DNA"/>
</dbReference>
<reference evidence="3" key="1">
    <citation type="submission" date="2020-06" db="EMBL/GenBank/DDBJ databases">
        <authorList>
            <person name="Li T."/>
            <person name="Hu X."/>
            <person name="Zhang T."/>
            <person name="Song X."/>
            <person name="Zhang H."/>
            <person name="Dai N."/>
            <person name="Sheng W."/>
            <person name="Hou X."/>
            <person name="Wei L."/>
        </authorList>
    </citation>
    <scope>NUCLEOTIDE SEQUENCE</scope>
    <source>
        <strain evidence="3">3651</strain>
        <tissue evidence="3">Leaf</tissue>
    </source>
</reference>
<feature type="signal peptide" evidence="2">
    <location>
        <begin position="1"/>
        <end position="21"/>
    </location>
</feature>